<keyword evidence="5" id="KW-0813">Transport</keyword>
<evidence type="ECO:0000313" key="19">
    <source>
        <dbReference type="EMBL" id="QHT54271.1"/>
    </source>
</evidence>
<feature type="domain" description="NADH:quinone oxidoreductase/Mrp antiporter transmembrane" evidence="18">
    <location>
        <begin position="20"/>
        <end position="287"/>
    </location>
</feature>
<feature type="transmembrane region" description="Helical" evidence="17">
    <location>
        <begin position="272"/>
        <end position="302"/>
    </location>
</feature>
<evidence type="ECO:0000256" key="8">
    <source>
        <dbReference type="ARBA" id="ARBA00022792"/>
    </source>
</evidence>
<dbReference type="CTD" id="4536"/>
<feature type="transmembrane region" description="Helical" evidence="17">
    <location>
        <begin position="323"/>
        <end position="346"/>
    </location>
</feature>
<keyword evidence="15 17" id="KW-0472">Membrane</keyword>
<dbReference type="RefSeq" id="YP_009730189.1">
    <property type="nucleotide sequence ID" value="NC_045940.1"/>
</dbReference>
<evidence type="ECO:0000256" key="15">
    <source>
        <dbReference type="ARBA" id="ARBA00023136"/>
    </source>
</evidence>
<dbReference type="PANTHER" id="PTHR46552:SF1">
    <property type="entry name" value="NADH-UBIQUINONE OXIDOREDUCTASE CHAIN 2"/>
    <property type="match status" value="1"/>
</dbReference>
<keyword evidence="13 17" id="KW-0830">Ubiquinone</keyword>
<evidence type="ECO:0000256" key="17">
    <source>
        <dbReference type="RuleBase" id="RU003403"/>
    </source>
</evidence>
<gene>
    <name evidence="19" type="primary">ND2</name>
</gene>
<dbReference type="EC" id="7.1.1.2" evidence="3 17"/>
<evidence type="ECO:0000256" key="11">
    <source>
        <dbReference type="ARBA" id="ARBA00022989"/>
    </source>
</evidence>
<evidence type="ECO:0000256" key="2">
    <source>
        <dbReference type="ARBA" id="ARBA00007012"/>
    </source>
</evidence>
<evidence type="ECO:0000256" key="7">
    <source>
        <dbReference type="ARBA" id="ARBA00022692"/>
    </source>
</evidence>
<dbReference type="AlphaFoldDB" id="A0A6C0FFU7"/>
<dbReference type="GeneID" id="43964980"/>
<comment type="function">
    <text evidence="17">Core subunit of the mitochondrial membrane respiratory chain NADH dehydrogenase (Complex I) which catalyzes electron transfer from NADH through the respiratory chain, using ubiquinone as an electron acceptor. Essential for the catalytic activity and assembly of complex I.</text>
</comment>
<evidence type="ECO:0000256" key="5">
    <source>
        <dbReference type="ARBA" id="ARBA00022448"/>
    </source>
</evidence>
<comment type="similarity">
    <text evidence="2 17">Belongs to the complex I subunit 2 family.</text>
</comment>
<dbReference type="GO" id="GO:0006120">
    <property type="term" value="P:mitochondrial electron transport, NADH to ubiquinone"/>
    <property type="evidence" value="ECO:0007669"/>
    <property type="project" value="InterPro"/>
</dbReference>
<feature type="transmembrane region" description="Helical" evidence="17">
    <location>
        <begin position="57"/>
        <end position="76"/>
    </location>
</feature>
<keyword evidence="10 17" id="KW-0249">Electron transport</keyword>
<evidence type="ECO:0000256" key="4">
    <source>
        <dbReference type="ARBA" id="ARBA00021008"/>
    </source>
</evidence>
<proteinExistence type="inferred from homology"/>
<feature type="transmembrane region" description="Helical" evidence="17">
    <location>
        <begin position="201"/>
        <end position="227"/>
    </location>
</feature>
<feature type="transmembrane region" description="Helical" evidence="17">
    <location>
        <begin position="126"/>
        <end position="143"/>
    </location>
</feature>
<dbReference type="InterPro" id="IPR003917">
    <property type="entry name" value="NADH_UbQ_OxRdtase_chain2"/>
</dbReference>
<keyword evidence="14 17" id="KW-0496">Mitochondrion</keyword>
<dbReference type="GO" id="GO:0005743">
    <property type="term" value="C:mitochondrial inner membrane"/>
    <property type="evidence" value="ECO:0007669"/>
    <property type="project" value="UniProtKB-SubCell"/>
</dbReference>
<reference evidence="19" key="1">
    <citation type="journal article" date="2019" name="Mar. Biol. Res.">
        <title>Mitochondrial gene rearrangement and phylogenetic relationships in the Amphilepidida and Ophiacanthida (Echinodermata, Ophiuroidea).</title>
        <authorList>
            <person name="Lee T."/>
            <person name="Bae Y.J."/>
            <person name="Shin S."/>
        </authorList>
    </citation>
    <scope>NUCLEOTIDE SEQUENCE</scope>
</reference>
<dbReference type="EMBL" id="MK343098">
    <property type="protein sequence ID" value="QHT54271.1"/>
    <property type="molecule type" value="Genomic_DNA"/>
</dbReference>
<geneLocation type="mitochondrion" evidence="19"/>
<dbReference type="Pfam" id="PF00361">
    <property type="entry name" value="Proton_antipo_M"/>
    <property type="match status" value="1"/>
</dbReference>
<evidence type="ECO:0000256" key="10">
    <source>
        <dbReference type="ARBA" id="ARBA00022982"/>
    </source>
</evidence>
<comment type="catalytic activity">
    <reaction evidence="16 17">
        <text>a ubiquinone + NADH + 5 H(+)(in) = a ubiquinol + NAD(+) + 4 H(+)(out)</text>
        <dbReference type="Rhea" id="RHEA:29091"/>
        <dbReference type="Rhea" id="RHEA-COMP:9565"/>
        <dbReference type="Rhea" id="RHEA-COMP:9566"/>
        <dbReference type="ChEBI" id="CHEBI:15378"/>
        <dbReference type="ChEBI" id="CHEBI:16389"/>
        <dbReference type="ChEBI" id="CHEBI:17976"/>
        <dbReference type="ChEBI" id="CHEBI:57540"/>
        <dbReference type="ChEBI" id="CHEBI:57945"/>
        <dbReference type="EC" id="7.1.1.2"/>
    </reaction>
</comment>
<evidence type="ECO:0000256" key="12">
    <source>
        <dbReference type="ARBA" id="ARBA00023027"/>
    </source>
</evidence>
<evidence type="ECO:0000259" key="18">
    <source>
        <dbReference type="Pfam" id="PF00361"/>
    </source>
</evidence>
<keyword evidence="8 17" id="KW-0999">Mitochondrion inner membrane</keyword>
<feature type="transmembrane region" description="Helical" evidence="17">
    <location>
        <begin position="239"/>
        <end position="260"/>
    </location>
</feature>
<keyword evidence="12 17" id="KW-0520">NAD</keyword>
<keyword evidence="11 17" id="KW-1133">Transmembrane helix</keyword>
<evidence type="ECO:0000256" key="16">
    <source>
        <dbReference type="ARBA" id="ARBA00049551"/>
    </source>
</evidence>
<keyword evidence="9 17" id="KW-1278">Translocase</keyword>
<evidence type="ECO:0000256" key="3">
    <source>
        <dbReference type="ARBA" id="ARBA00012944"/>
    </source>
</evidence>
<feature type="transmembrane region" description="Helical" evidence="17">
    <location>
        <begin position="149"/>
        <end position="169"/>
    </location>
</feature>
<comment type="subcellular location">
    <subcellularLocation>
        <location evidence="1 17">Mitochondrion inner membrane</location>
        <topology evidence="1 17">Multi-pass membrane protein</topology>
    </subcellularLocation>
</comment>
<dbReference type="GO" id="GO:0008137">
    <property type="term" value="F:NADH dehydrogenase (ubiquinone) activity"/>
    <property type="evidence" value="ECO:0007669"/>
    <property type="project" value="UniProtKB-EC"/>
</dbReference>
<accession>A0A6C0FFU7</accession>
<evidence type="ECO:0000256" key="1">
    <source>
        <dbReference type="ARBA" id="ARBA00004448"/>
    </source>
</evidence>
<evidence type="ECO:0000256" key="13">
    <source>
        <dbReference type="ARBA" id="ARBA00023075"/>
    </source>
</evidence>
<protein>
    <recommendedName>
        <fullName evidence="4 17">NADH-ubiquinone oxidoreductase chain 2</fullName>
        <ecNumber evidence="3 17">7.1.1.2</ecNumber>
    </recommendedName>
</protein>
<keyword evidence="7 17" id="KW-0812">Transmembrane</keyword>
<dbReference type="PRINTS" id="PR01436">
    <property type="entry name" value="NADHDHGNASE2"/>
</dbReference>
<sequence>MVNFFFNLFLFACLTFVFISNHWLIIWVWLECVTLSLVVLLQPNLVSCRGLESVCKYFVAQSVAGVVILFGVLLRFYSENTFFVEGCYGLSCHFVILIGLLVKLAVLPSPFWFVDAVGGVPFSRSFYLIVLSKLSPLYLLFSIVDSNLILLLAAVGLISALTSAVLGINQSSFRKLLAYSSISNLGWFVVCMPFLSGGLVIFCLLSYICMVVPVLWIGSCFSFNFLVKSTNLYNTPTNKLIILVSLLSLGGLPPSVGFFFKWVFFQSLVEGGLYWVSILLVITSLFSLFFYLIVSFNLYSLVSPNSKGSTLFFYNINSIENSFWTILGSLLSINLVFFMGLFWGIFI</sequence>
<evidence type="ECO:0000256" key="14">
    <source>
        <dbReference type="ARBA" id="ARBA00023128"/>
    </source>
</evidence>
<dbReference type="PANTHER" id="PTHR46552">
    <property type="entry name" value="NADH-UBIQUINONE OXIDOREDUCTASE CHAIN 2"/>
    <property type="match status" value="1"/>
</dbReference>
<feature type="transmembrane region" description="Helical" evidence="17">
    <location>
        <begin position="88"/>
        <end position="114"/>
    </location>
</feature>
<evidence type="ECO:0000256" key="9">
    <source>
        <dbReference type="ARBA" id="ARBA00022967"/>
    </source>
</evidence>
<name>A0A6C0FFU7_9ECHI</name>
<dbReference type="InterPro" id="IPR050175">
    <property type="entry name" value="Complex_I_Subunit_2"/>
</dbReference>
<evidence type="ECO:0000256" key="6">
    <source>
        <dbReference type="ARBA" id="ARBA00022660"/>
    </source>
</evidence>
<organism evidence="19">
    <name type="scientific">Ophiopholis mirabilis</name>
    <dbReference type="NCBI Taxonomy" id="2705304"/>
    <lineage>
        <taxon>Eukaryota</taxon>
        <taxon>Metazoa</taxon>
        <taxon>Echinodermata</taxon>
        <taxon>Eleutherozoa</taxon>
        <taxon>Asterozoa</taxon>
        <taxon>Ophiuroidea</taxon>
        <taxon>Myophiuroidea</taxon>
        <taxon>Metophiurida</taxon>
        <taxon>Ophintegrida</taxon>
        <taxon>Amphilepidida</taxon>
        <taxon>Ophiurina</taxon>
        <taxon>Gnathophiurina</taxon>
        <taxon>Ophiactoidea</taxon>
        <taxon>Ophiactidae</taxon>
        <taxon>Ophiopholis</taxon>
    </lineage>
</organism>
<keyword evidence="6 17" id="KW-0679">Respiratory chain</keyword>
<dbReference type="InterPro" id="IPR001750">
    <property type="entry name" value="ND/Mrp_TM"/>
</dbReference>